<dbReference type="Gene3D" id="1.20.58.1030">
    <property type="match status" value="1"/>
</dbReference>
<dbReference type="SUPFAM" id="SSF158573">
    <property type="entry name" value="GINS helical bundle-like"/>
    <property type="match status" value="1"/>
</dbReference>
<accession>A0AAE9W9V1</accession>
<sequence>MDWDVDELLAEPTTEVEQDYSSLCRQWLNERMAPELLPFAEDVVTRVTERLRAQVETLQTSIGTANATGYRSVLIQIELERIKFVLRSYLRTRLSKIDDYGQYIQANPSVLLNLSSTERQYLLRHQQLLHRHYMTSFLRELPIKMNKLDDTIGRTSMVAAPDMESPVFCMVNETIEENLRVAENEYVTLDRGDILLLKYSAIANYVRTGAVSLI</sequence>
<comment type="function">
    <text evidence="6">The GINS complex plays an essential role in the initiation of DNA replication.</text>
</comment>
<evidence type="ECO:0000256" key="1">
    <source>
        <dbReference type="ARBA" id="ARBA00004123"/>
    </source>
</evidence>
<dbReference type="InterPro" id="IPR038749">
    <property type="entry name" value="Sld5_GINS_A"/>
</dbReference>
<evidence type="ECO:0000256" key="5">
    <source>
        <dbReference type="ARBA" id="ARBA00023242"/>
    </source>
</evidence>
<dbReference type="Proteomes" id="UP001212411">
    <property type="component" value="Chromosome 1"/>
</dbReference>
<dbReference type="CDD" id="cd11711">
    <property type="entry name" value="GINS_A_Sld5"/>
    <property type="match status" value="1"/>
</dbReference>
<dbReference type="GO" id="GO:0000727">
    <property type="term" value="P:double-strand break repair via break-induced replication"/>
    <property type="evidence" value="ECO:0007669"/>
    <property type="project" value="TreeGrafter"/>
</dbReference>
<dbReference type="GO" id="GO:0000811">
    <property type="term" value="C:GINS complex"/>
    <property type="evidence" value="ECO:0007669"/>
    <property type="project" value="UniProtKB-UniRule"/>
</dbReference>
<protein>
    <recommendedName>
        <fullName evidence="3 6">DNA replication complex GINS protein SLD5</fullName>
    </recommendedName>
</protein>
<name>A0AAE9W9V1_9SCHI</name>
<feature type="domain" description="DNA replication complex GINS protein SLD5 C-terminal" evidence="8">
    <location>
        <begin position="161"/>
        <end position="214"/>
    </location>
</feature>
<dbReference type="InterPro" id="IPR036224">
    <property type="entry name" value="GINS_bundle-like_dom_sf"/>
</dbReference>
<dbReference type="PANTHER" id="PTHR21206:SF0">
    <property type="entry name" value="DNA REPLICATION COMPLEX GINS PROTEIN SLD5"/>
    <property type="match status" value="1"/>
</dbReference>
<keyword evidence="4 6" id="KW-0235">DNA replication</keyword>
<organism evidence="9 10">
    <name type="scientific">Schizosaccharomyces osmophilus</name>
    <dbReference type="NCBI Taxonomy" id="2545709"/>
    <lineage>
        <taxon>Eukaryota</taxon>
        <taxon>Fungi</taxon>
        <taxon>Dikarya</taxon>
        <taxon>Ascomycota</taxon>
        <taxon>Taphrinomycotina</taxon>
        <taxon>Schizosaccharomycetes</taxon>
        <taxon>Schizosaccharomycetales</taxon>
        <taxon>Schizosaccharomycetaceae</taxon>
        <taxon>Schizosaccharomyces</taxon>
    </lineage>
</organism>
<dbReference type="GeneID" id="80874203"/>
<dbReference type="GO" id="GO:0006261">
    <property type="term" value="P:DNA-templated DNA replication"/>
    <property type="evidence" value="ECO:0007669"/>
    <property type="project" value="InterPro"/>
</dbReference>
<evidence type="ECO:0000256" key="4">
    <source>
        <dbReference type="ARBA" id="ARBA00022705"/>
    </source>
</evidence>
<gene>
    <name evidence="9" type="primary">sld5</name>
    <name evidence="9" type="ORF">SOMG_00720</name>
</gene>
<evidence type="ECO:0000256" key="3">
    <source>
        <dbReference type="ARBA" id="ARBA00014804"/>
    </source>
</evidence>
<evidence type="ECO:0000259" key="8">
    <source>
        <dbReference type="Pfam" id="PF16922"/>
    </source>
</evidence>
<keyword evidence="5 6" id="KW-0539">Nucleus</keyword>
<dbReference type="AlphaFoldDB" id="A0AAE9W9V1"/>
<comment type="similarity">
    <text evidence="2 6">Belongs to the GINS4/SLD5 family.</text>
</comment>
<dbReference type="InterPro" id="IPR031633">
    <property type="entry name" value="SLD5_C"/>
</dbReference>
<comment type="subcellular location">
    <subcellularLocation>
        <location evidence="1 6">Nucleus</location>
    </subcellularLocation>
</comment>
<evidence type="ECO:0000256" key="2">
    <source>
        <dbReference type="ARBA" id="ARBA00008187"/>
    </source>
</evidence>
<dbReference type="KEGG" id="som:SOMG_00720"/>
<dbReference type="RefSeq" id="XP_056036655.1">
    <property type="nucleotide sequence ID" value="XM_056179514.1"/>
</dbReference>
<dbReference type="CDD" id="cd21692">
    <property type="entry name" value="GINS_B_Sld5"/>
    <property type="match status" value="1"/>
</dbReference>
<keyword evidence="10" id="KW-1185">Reference proteome</keyword>
<dbReference type="Pfam" id="PF16922">
    <property type="entry name" value="SLD5_C"/>
    <property type="match status" value="1"/>
</dbReference>
<reference evidence="9 10" key="1">
    <citation type="journal article" date="2023" name="G3 (Bethesda)">
        <title>A high-quality reference genome for the fission yeast Schizosaccharomyces osmophilus.</title>
        <authorList>
            <person name="Jia G.S."/>
            <person name="Zhang W.C."/>
            <person name="Liang Y."/>
            <person name="Liu X.H."/>
            <person name="Rhind N."/>
            <person name="Pidoux A."/>
            <person name="Brysch-Herzberg M."/>
            <person name="Du L.L."/>
        </authorList>
    </citation>
    <scope>NUCLEOTIDE SEQUENCE [LARGE SCALE GENOMIC DNA]</scope>
    <source>
        <strain evidence="9 10">CBS 15793</strain>
    </source>
</reference>
<dbReference type="PIRSF" id="PIRSF007764">
    <property type="entry name" value="Sld5"/>
    <property type="match status" value="1"/>
</dbReference>
<dbReference type="InterPro" id="IPR021151">
    <property type="entry name" value="GINS_A"/>
</dbReference>
<dbReference type="EMBL" id="CP115611">
    <property type="protein sequence ID" value="WBW72412.1"/>
    <property type="molecule type" value="Genomic_DNA"/>
</dbReference>
<dbReference type="PANTHER" id="PTHR21206">
    <property type="entry name" value="SLD5 PROTEIN"/>
    <property type="match status" value="1"/>
</dbReference>
<evidence type="ECO:0000256" key="6">
    <source>
        <dbReference type="PIRNR" id="PIRNR007764"/>
    </source>
</evidence>
<evidence type="ECO:0000313" key="10">
    <source>
        <dbReference type="Proteomes" id="UP001212411"/>
    </source>
</evidence>
<feature type="domain" description="GINS subunit" evidence="7">
    <location>
        <begin position="75"/>
        <end position="133"/>
    </location>
</feature>
<dbReference type="Gene3D" id="3.40.5.60">
    <property type="match status" value="1"/>
</dbReference>
<proteinExistence type="inferred from homology"/>
<dbReference type="SUPFAM" id="SSF160059">
    <property type="entry name" value="PriA/YqbF domain"/>
    <property type="match status" value="1"/>
</dbReference>
<evidence type="ECO:0000313" key="9">
    <source>
        <dbReference type="EMBL" id="WBW72412.1"/>
    </source>
</evidence>
<dbReference type="InterPro" id="IPR008591">
    <property type="entry name" value="GINS_Sld5"/>
</dbReference>
<dbReference type="Pfam" id="PF05916">
    <property type="entry name" value="Sld5"/>
    <property type="match status" value="1"/>
</dbReference>
<evidence type="ECO:0000259" key="7">
    <source>
        <dbReference type="Pfam" id="PF05916"/>
    </source>
</evidence>